<keyword evidence="2" id="KW-0677">Repeat</keyword>
<dbReference type="EMBL" id="FNYA01000001">
    <property type="protein sequence ID" value="SEI48526.1"/>
    <property type="molecule type" value="Genomic_DNA"/>
</dbReference>
<sequence>MIRKLKNKILNYLFLQLQDLQRKKEQQQLESFKKQFKSFGVGFGLGKDYSILNPQFMQFGKNFWASHRLRIEAIESYENQKFSPSISIGNNVSFGTDVHIGCIDKVEIGNNCLLASRIYITDHDHGDTSLEALQLPPEKRKLFSKGPVVIKNNVWIGDGVAILSGVTIGENAIIATNAVVTKDVPANTVVGGIPAKIIKVIE</sequence>
<organism evidence="4 5">
    <name type="scientific">Flavobacterium terrigena</name>
    <dbReference type="NCBI Taxonomy" id="402734"/>
    <lineage>
        <taxon>Bacteria</taxon>
        <taxon>Pseudomonadati</taxon>
        <taxon>Bacteroidota</taxon>
        <taxon>Flavobacteriia</taxon>
        <taxon>Flavobacteriales</taxon>
        <taxon>Flavobacteriaceae</taxon>
        <taxon>Flavobacterium</taxon>
    </lineage>
</organism>
<evidence type="ECO:0000256" key="3">
    <source>
        <dbReference type="ARBA" id="ARBA00023315"/>
    </source>
</evidence>
<proteinExistence type="predicted"/>
<dbReference type="GO" id="GO:0016746">
    <property type="term" value="F:acyltransferase activity"/>
    <property type="evidence" value="ECO:0007669"/>
    <property type="project" value="UniProtKB-KW"/>
</dbReference>
<keyword evidence="3" id="KW-0012">Acyltransferase</keyword>
<dbReference type="Pfam" id="PF14602">
    <property type="entry name" value="Hexapep_2"/>
    <property type="match status" value="1"/>
</dbReference>
<dbReference type="Pfam" id="PF00132">
    <property type="entry name" value="Hexapep"/>
    <property type="match status" value="1"/>
</dbReference>
<dbReference type="OrthoDB" id="9801697at2"/>
<accession>A0A1H6R274</accession>
<dbReference type="InterPro" id="IPR001451">
    <property type="entry name" value="Hexapep"/>
</dbReference>
<evidence type="ECO:0000256" key="1">
    <source>
        <dbReference type="ARBA" id="ARBA00022679"/>
    </source>
</evidence>
<reference evidence="5" key="1">
    <citation type="submission" date="2016-10" db="EMBL/GenBank/DDBJ databases">
        <authorList>
            <person name="Varghese N."/>
            <person name="Submissions S."/>
        </authorList>
    </citation>
    <scope>NUCLEOTIDE SEQUENCE [LARGE SCALE GENOMIC DNA]</scope>
    <source>
        <strain evidence="5">DSM 17934</strain>
    </source>
</reference>
<dbReference type="InterPro" id="IPR011004">
    <property type="entry name" value="Trimer_LpxA-like_sf"/>
</dbReference>
<dbReference type="PROSITE" id="PS00101">
    <property type="entry name" value="HEXAPEP_TRANSFERASES"/>
    <property type="match status" value="1"/>
</dbReference>
<evidence type="ECO:0000313" key="4">
    <source>
        <dbReference type="EMBL" id="SEI48526.1"/>
    </source>
</evidence>
<keyword evidence="1 4" id="KW-0808">Transferase</keyword>
<keyword evidence="5" id="KW-1185">Reference proteome</keyword>
<gene>
    <name evidence="4" type="ORF">SAMN05660918_0875</name>
</gene>
<dbReference type="SUPFAM" id="SSF51161">
    <property type="entry name" value="Trimeric LpxA-like enzymes"/>
    <property type="match status" value="1"/>
</dbReference>
<dbReference type="AlphaFoldDB" id="A0A1H6R274"/>
<dbReference type="InterPro" id="IPR051159">
    <property type="entry name" value="Hexapeptide_acetyltransf"/>
</dbReference>
<dbReference type="CDD" id="cd04647">
    <property type="entry name" value="LbH_MAT_like"/>
    <property type="match status" value="1"/>
</dbReference>
<name>A0A1H6R274_9FLAO</name>
<dbReference type="PANTHER" id="PTHR23416:SF78">
    <property type="entry name" value="LIPOPOLYSACCHARIDE BIOSYNTHESIS O-ACETYL TRANSFERASE WBBJ-RELATED"/>
    <property type="match status" value="1"/>
</dbReference>
<dbReference type="STRING" id="402734.SAMN05660918_0875"/>
<dbReference type="InterPro" id="IPR018357">
    <property type="entry name" value="Hexapep_transf_CS"/>
</dbReference>
<evidence type="ECO:0000313" key="5">
    <source>
        <dbReference type="Proteomes" id="UP000199702"/>
    </source>
</evidence>
<dbReference type="Gene3D" id="2.160.10.10">
    <property type="entry name" value="Hexapeptide repeat proteins"/>
    <property type="match status" value="1"/>
</dbReference>
<dbReference type="Proteomes" id="UP000199702">
    <property type="component" value="Unassembled WGS sequence"/>
</dbReference>
<protein>
    <submittedName>
        <fullName evidence="4">Hexapeptide repeat of succinyl-transferase</fullName>
    </submittedName>
</protein>
<evidence type="ECO:0000256" key="2">
    <source>
        <dbReference type="ARBA" id="ARBA00022737"/>
    </source>
</evidence>
<dbReference type="PANTHER" id="PTHR23416">
    <property type="entry name" value="SIALIC ACID SYNTHASE-RELATED"/>
    <property type="match status" value="1"/>
</dbReference>